<dbReference type="RefSeq" id="WP_086111636.1">
    <property type="nucleotide sequence ID" value="NZ_CAWNHF010000145.1"/>
</dbReference>
<accession>A0A1Y2SQQ4</accession>
<proteinExistence type="predicted"/>
<organism evidence="1 2">
    <name type="scientific">Xenorhabdus beddingii</name>
    <dbReference type="NCBI Taxonomy" id="40578"/>
    <lineage>
        <taxon>Bacteria</taxon>
        <taxon>Pseudomonadati</taxon>
        <taxon>Pseudomonadota</taxon>
        <taxon>Gammaproteobacteria</taxon>
        <taxon>Enterobacterales</taxon>
        <taxon>Morganellaceae</taxon>
        <taxon>Xenorhabdus</taxon>
    </lineage>
</organism>
<dbReference type="AlphaFoldDB" id="A0A1Y2SQQ4"/>
<evidence type="ECO:0000313" key="2">
    <source>
        <dbReference type="Proteomes" id="UP000194204"/>
    </source>
</evidence>
<protein>
    <submittedName>
        <fullName evidence="1">Magnesium transport ATPase, P-type 2</fullName>
    </submittedName>
</protein>
<keyword evidence="2" id="KW-1185">Reference proteome</keyword>
<gene>
    <name evidence="1" type="ORF">Xbed_00779</name>
</gene>
<dbReference type="EMBL" id="MUBK01000004">
    <property type="protein sequence ID" value="OTA21133.1"/>
    <property type="molecule type" value="Genomic_DNA"/>
</dbReference>
<dbReference type="OrthoDB" id="9814270at2"/>
<sequence>MLTGDNPAIMAKVCHNVDLDSGNILIGPDIKPMRDKNLSKEVELGTIFCR</sequence>
<reference evidence="1 2" key="1">
    <citation type="submission" date="2017-01" db="EMBL/GenBank/DDBJ databases">
        <title>Deconstructing symbiosis and pathogenesis requirements using a combined genomic-metabolomic approach.</title>
        <authorList>
            <person name="Tobias N.J."/>
            <person name="Wolff H."/>
            <person name="Djahanschiri B."/>
            <person name="Ebersberger I."/>
            <person name="Bode H.B."/>
        </authorList>
    </citation>
    <scope>NUCLEOTIDE SEQUENCE [LARGE SCALE GENOMIC DNA]</scope>
    <source>
        <strain evidence="1 2">DSM 4764</strain>
    </source>
</reference>
<dbReference type="Proteomes" id="UP000194204">
    <property type="component" value="Unassembled WGS sequence"/>
</dbReference>
<name>A0A1Y2SQQ4_9GAMM</name>
<comment type="caution">
    <text evidence="1">The sequence shown here is derived from an EMBL/GenBank/DDBJ whole genome shotgun (WGS) entry which is preliminary data.</text>
</comment>
<dbReference type="STRING" id="40578.Xbed_00779"/>
<evidence type="ECO:0000313" key="1">
    <source>
        <dbReference type="EMBL" id="OTA21133.1"/>
    </source>
</evidence>